<reference evidence="2" key="1">
    <citation type="submission" date="2021-01" db="EMBL/GenBank/DDBJ databases">
        <authorList>
            <person name="Corre E."/>
            <person name="Pelletier E."/>
            <person name="Niang G."/>
            <person name="Scheremetjew M."/>
            <person name="Finn R."/>
            <person name="Kale V."/>
            <person name="Holt S."/>
            <person name="Cochrane G."/>
            <person name="Meng A."/>
            <person name="Brown T."/>
            <person name="Cohen L."/>
        </authorList>
    </citation>
    <scope>NUCLEOTIDE SEQUENCE</scope>
    <source>
        <strain evidence="2">UTEX LB 985</strain>
    </source>
</reference>
<dbReference type="AlphaFoldDB" id="A0A7S2NQM2"/>
<keyword evidence="1" id="KW-1133">Transmembrane helix</keyword>
<proteinExistence type="predicted"/>
<sequence>MVLSCASNCTLLIWTCLISGGGIIWLWARGPVKKMPLAPAAARAAGDAHASNGELRVPGCAPSSNSSCLSSTLSSALSESAGCELWAADLRNAEACCICCKR</sequence>
<dbReference type="EMBL" id="HBGU01085032">
    <property type="protein sequence ID" value="CAD9553548.1"/>
    <property type="molecule type" value="Transcribed_RNA"/>
</dbReference>
<name>A0A7S2NQM2_9EUKA</name>
<keyword evidence="1" id="KW-0472">Membrane</keyword>
<accession>A0A7S2NQM2</accession>
<organism evidence="2">
    <name type="scientific">Haptolina brevifila</name>
    <dbReference type="NCBI Taxonomy" id="156173"/>
    <lineage>
        <taxon>Eukaryota</taxon>
        <taxon>Haptista</taxon>
        <taxon>Haptophyta</taxon>
        <taxon>Prymnesiophyceae</taxon>
        <taxon>Prymnesiales</taxon>
        <taxon>Prymnesiaceae</taxon>
        <taxon>Haptolina</taxon>
    </lineage>
</organism>
<feature type="transmembrane region" description="Helical" evidence="1">
    <location>
        <begin position="12"/>
        <end position="28"/>
    </location>
</feature>
<protein>
    <submittedName>
        <fullName evidence="2">Uncharacterized protein</fullName>
    </submittedName>
</protein>
<keyword evidence="1" id="KW-0812">Transmembrane</keyword>
<evidence type="ECO:0000313" key="2">
    <source>
        <dbReference type="EMBL" id="CAD9553548.1"/>
    </source>
</evidence>
<gene>
    <name evidence="2" type="ORF">CBRE1094_LOCUS46398</name>
</gene>
<evidence type="ECO:0000256" key="1">
    <source>
        <dbReference type="SAM" id="Phobius"/>
    </source>
</evidence>